<dbReference type="CDD" id="cd01949">
    <property type="entry name" value="GGDEF"/>
    <property type="match status" value="1"/>
</dbReference>
<protein>
    <submittedName>
        <fullName evidence="3">Bifunctional diguanylate cyclase/phosphodiesterase</fullName>
    </submittedName>
</protein>
<dbReference type="CDD" id="cd01948">
    <property type="entry name" value="EAL"/>
    <property type="match status" value="1"/>
</dbReference>
<feature type="domain" description="EAL" evidence="1">
    <location>
        <begin position="181"/>
        <end position="455"/>
    </location>
</feature>
<name>A0ABW0GMN4_9MICO</name>
<dbReference type="InterPro" id="IPR035919">
    <property type="entry name" value="EAL_sf"/>
</dbReference>
<dbReference type="SUPFAM" id="SSF55073">
    <property type="entry name" value="Nucleotide cyclase"/>
    <property type="match status" value="1"/>
</dbReference>
<accession>A0ABW0GMN4</accession>
<dbReference type="PANTHER" id="PTHR44757:SF2">
    <property type="entry name" value="BIOFILM ARCHITECTURE MAINTENANCE PROTEIN MBAA"/>
    <property type="match status" value="1"/>
</dbReference>
<dbReference type="PROSITE" id="PS50883">
    <property type="entry name" value="EAL"/>
    <property type="match status" value="1"/>
</dbReference>
<dbReference type="EMBL" id="JBHSLD010000009">
    <property type="protein sequence ID" value="MFC5381159.1"/>
    <property type="molecule type" value="Genomic_DNA"/>
</dbReference>
<dbReference type="Pfam" id="PF00990">
    <property type="entry name" value="GGDEF"/>
    <property type="match status" value="1"/>
</dbReference>
<comment type="caution">
    <text evidence="3">The sequence shown here is derived from an EMBL/GenBank/DDBJ whole genome shotgun (WGS) entry which is preliminary data.</text>
</comment>
<reference evidence="4" key="1">
    <citation type="journal article" date="2019" name="Int. J. Syst. Evol. Microbiol.">
        <title>The Global Catalogue of Microorganisms (GCM) 10K type strain sequencing project: providing services to taxonomists for standard genome sequencing and annotation.</title>
        <authorList>
            <consortium name="The Broad Institute Genomics Platform"/>
            <consortium name="The Broad Institute Genome Sequencing Center for Infectious Disease"/>
            <person name="Wu L."/>
            <person name="Ma J."/>
        </authorList>
    </citation>
    <scope>NUCLEOTIDE SEQUENCE [LARGE SCALE GENOMIC DNA]</scope>
    <source>
        <strain evidence="4">CCUG 43114</strain>
    </source>
</reference>
<dbReference type="InterPro" id="IPR001633">
    <property type="entry name" value="EAL_dom"/>
</dbReference>
<dbReference type="SUPFAM" id="SSF141868">
    <property type="entry name" value="EAL domain-like"/>
    <property type="match status" value="1"/>
</dbReference>
<dbReference type="SMART" id="SM00267">
    <property type="entry name" value="GGDEF"/>
    <property type="match status" value="1"/>
</dbReference>
<organism evidence="3 4">
    <name type="scientific">Aquipuribacter nitratireducens</name>
    <dbReference type="NCBI Taxonomy" id="650104"/>
    <lineage>
        <taxon>Bacteria</taxon>
        <taxon>Bacillati</taxon>
        <taxon>Actinomycetota</taxon>
        <taxon>Actinomycetes</taxon>
        <taxon>Micrococcales</taxon>
        <taxon>Intrasporangiaceae</taxon>
        <taxon>Aquipuribacter</taxon>
    </lineage>
</organism>
<evidence type="ECO:0000313" key="3">
    <source>
        <dbReference type="EMBL" id="MFC5381159.1"/>
    </source>
</evidence>
<dbReference type="InterPro" id="IPR052155">
    <property type="entry name" value="Biofilm_reg_signaling"/>
</dbReference>
<feature type="domain" description="GGDEF" evidence="2">
    <location>
        <begin position="43"/>
        <end position="174"/>
    </location>
</feature>
<evidence type="ECO:0000259" key="2">
    <source>
        <dbReference type="PROSITE" id="PS50887"/>
    </source>
</evidence>
<dbReference type="Proteomes" id="UP001596122">
    <property type="component" value="Unassembled WGS sequence"/>
</dbReference>
<dbReference type="InterPro" id="IPR029787">
    <property type="entry name" value="Nucleotide_cyclase"/>
</dbReference>
<dbReference type="PROSITE" id="PS50887">
    <property type="entry name" value="GGDEF"/>
    <property type="match status" value="1"/>
</dbReference>
<keyword evidence="4" id="KW-1185">Reference proteome</keyword>
<dbReference type="InterPro" id="IPR043128">
    <property type="entry name" value="Rev_trsase/Diguanyl_cyclase"/>
</dbReference>
<dbReference type="InterPro" id="IPR000160">
    <property type="entry name" value="GGDEF_dom"/>
</dbReference>
<dbReference type="PANTHER" id="PTHR44757">
    <property type="entry name" value="DIGUANYLATE CYCLASE DGCP"/>
    <property type="match status" value="1"/>
</dbReference>
<evidence type="ECO:0000259" key="1">
    <source>
        <dbReference type="PROSITE" id="PS50883"/>
    </source>
</evidence>
<dbReference type="Gene3D" id="3.30.70.270">
    <property type="match status" value="1"/>
</dbReference>
<dbReference type="NCBIfam" id="TIGR00254">
    <property type="entry name" value="GGDEF"/>
    <property type="match status" value="1"/>
</dbReference>
<evidence type="ECO:0000313" key="4">
    <source>
        <dbReference type="Proteomes" id="UP001596122"/>
    </source>
</evidence>
<gene>
    <name evidence="3" type="ORF">ACFPJ6_10180</name>
</gene>
<dbReference type="Gene3D" id="3.20.20.450">
    <property type="entry name" value="EAL domain"/>
    <property type="match status" value="1"/>
</dbReference>
<sequence length="467" mass="49821">MKQLREAADAKRQARTDELTTLANRRALFEECDRLLATASRENPLSLLLLDLDRFKEVNDSLGHAVGDELLVLVAGRIESVARPGDVLARLGGDEFALLLPGTAAPDAVALAHSVRDRVAEPYQLGATRVHVDVSVGVASAPWPARDRSELMRAADVAMYDAKRADTAVREFDADASRLGRLVLMEDLRRVLDDAPVTAAGPGPGRLVVHLQPQVPLQRREWTVDGAPAAPPMVGVEALVRWEHPVEGTLLPAVVLPLAEATGLMGALAERVLALALEACATWWHLGVDVPVSVNLSAANVQDLLLPGKVHEALRRAGLPSHALVVELTEDTLMSEPARVAEVLLALQQSGVGVSIDDYGTGYASLAYLRDFPVDELKLDRTFVADVLESPTTATIVTHTIALAHALGVRVVAEGIEDPAVAHELTGLGCERGQGYLFSRPLPTPDVVAWLVSCSPERAGAGVPGPR</sequence>
<dbReference type="SMART" id="SM00052">
    <property type="entry name" value="EAL"/>
    <property type="match status" value="1"/>
</dbReference>
<proteinExistence type="predicted"/>
<dbReference type="RefSeq" id="WP_340270562.1">
    <property type="nucleotide sequence ID" value="NZ_JBBEOG010000007.1"/>
</dbReference>
<dbReference type="Pfam" id="PF00563">
    <property type="entry name" value="EAL"/>
    <property type="match status" value="1"/>
</dbReference>